<evidence type="ECO:0000313" key="3">
    <source>
        <dbReference type="Proteomes" id="UP000193778"/>
    </source>
</evidence>
<dbReference type="SMART" id="SM00953">
    <property type="entry name" value="RES"/>
    <property type="match status" value="1"/>
</dbReference>
<dbReference type="OrthoDB" id="648213at2"/>
<accession>A0A1X6YIM7</accession>
<dbReference type="Proteomes" id="UP000193778">
    <property type="component" value="Unassembled WGS sequence"/>
</dbReference>
<reference evidence="3" key="1">
    <citation type="submission" date="2017-03" db="EMBL/GenBank/DDBJ databases">
        <authorList>
            <person name="Rodrigo-Torres L."/>
            <person name="Arahal R.D."/>
            <person name="Lucena T."/>
        </authorList>
    </citation>
    <scope>NUCLEOTIDE SEQUENCE [LARGE SCALE GENOMIC DNA]</scope>
    <source>
        <strain evidence="3">CECT 8411</strain>
    </source>
</reference>
<protein>
    <submittedName>
        <fullName evidence="2">RES domain protein</fullName>
    </submittedName>
</protein>
<gene>
    <name evidence="2" type="ORF">RUM8411_00865</name>
</gene>
<dbReference type="AlphaFoldDB" id="A0A1X6YIM7"/>
<name>A0A1X6YIM7_9RHOB</name>
<evidence type="ECO:0000259" key="1">
    <source>
        <dbReference type="SMART" id="SM00953"/>
    </source>
</evidence>
<evidence type="ECO:0000313" key="2">
    <source>
        <dbReference type="EMBL" id="SLN22421.1"/>
    </source>
</evidence>
<sequence>MLEFSGPVWRILFQSKANAPLAPARAPEGRFHHSGQVALYASLSPEGAGIAIRRYVSGGDPQRVLQRAKVTMAQMVDLRGQSDVSIVWQDVFDRQGHSPTWKFSDQARDTGADGVIYSSRSRPDLSHLVLFTTSPAHIRTVGPPSNWVPPYTTIA</sequence>
<feature type="domain" description="RES" evidence="1">
    <location>
        <begin position="19"/>
        <end position="142"/>
    </location>
</feature>
<organism evidence="2 3">
    <name type="scientific">Ruegeria meonggei</name>
    <dbReference type="NCBI Taxonomy" id="1446476"/>
    <lineage>
        <taxon>Bacteria</taxon>
        <taxon>Pseudomonadati</taxon>
        <taxon>Pseudomonadota</taxon>
        <taxon>Alphaproteobacteria</taxon>
        <taxon>Rhodobacterales</taxon>
        <taxon>Roseobacteraceae</taxon>
        <taxon>Ruegeria</taxon>
    </lineage>
</organism>
<dbReference type="Pfam" id="PF08808">
    <property type="entry name" value="RES"/>
    <property type="match status" value="1"/>
</dbReference>
<dbReference type="RefSeq" id="WP_085821392.1">
    <property type="nucleotide sequence ID" value="NZ_FWFP01000002.1"/>
</dbReference>
<keyword evidence="3" id="KW-1185">Reference proteome</keyword>
<dbReference type="InterPro" id="IPR014914">
    <property type="entry name" value="RES_dom"/>
</dbReference>
<proteinExistence type="predicted"/>
<dbReference type="EMBL" id="FWFP01000002">
    <property type="protein sequence ID" value="SLN22421.1"/>
    <property type="molecule type" value="Genomic_DNA"/>
</dbReference>